<dbReference type="GO" id="GO:0120147">
    <property type="term" value="F:formylglycine-generating oxidase activity"/>
    <property type="evidence" value="ECO:0007669"/>
    <property type="project" value="TreeGrafter"/>
</dbReference>
<gene>
    <name evidence="4" type="ORF">SAMN02982922_1060</name>
</gene>
<feature type="transmembrane region" description="Helical" evidence="2">
    <location>
        <begin position="15"/>
        <end position="35"/>
    </location>
</feature>
<proteinExistence type="predicted"/>
<protein>
    <submittedName>
        <fullName evidence="4">Formylglycine-generating enzyme, required for sulfatase activity, contains SUMF1/FGE domain</fullName>
    </submittedName>
</protein>
<evidence type="ECO:0000313" key="4">
    <source>
        <dbReference type="EMBL" id="SMH30607.1"/>
    </source>
</evidence>
<dbReference type="InterPro" id="IPR051043">
    <property type="entry name" value="Sulfatase_Mod_Factor_Kinase"/>
</dbReference>
<dbReference type="AlphaFoldDB" id="A0A1X7N1D6"/>
<evidence type="ECO:0000259" key="3">
    <source>
        <dbReference type="Pfam" id="PF03781"/>
    </source>
</evidence>
<evidence type="ECO:0000256" key="1">
    <source>
        <dbReference type="SAM" id="MobiDB-lite"/>
    </source>
</evidence>
<dbReference type="EMBL" id="FXBL01000004">
    <property type="protein sequence ID" value="SMH30607.1"/>
    <property type="molecule type" value="Genomic_DNA"/>
</dbReference>
<feature type="domain" description="Sulfatase-modifying factor enzyme-like" evidence="3">
    <location>
        <begin position="63"/>
        <end position="282"/>
    </location>
</feature>
<dbReference type="InterPro" id="IPR042095">
    <property type="entry name" value="SUMF_sf"/>
</dbReference>
<dbReference type="RefSeq" id="WP_244561666.1">
    <property type="nucleotide sequence ID" value="NZ_FXBL01000004.1"/>
</dbReference>
<dbReference type="Gene3D" id="3.90.1580.10">
    <property type="entry name" value="paralog of FGE (formylglycine-generating enzyme)"/>
    <property type="match status" value="1"/>
</dbReference>
<keyword evidence="2" id="KW-0472">Membrane</keyword>
<dbReference type="Proteomes" id="UP000193083">
    <property type="component" value="Unassembled WGS sequence"/>
</dbReference>
<name>A0A1X7N1D6_9HYPH</name>
<organism evidence="4 5">
    <name type="scientific">Mesorhizobium australicum</name>
    <dbReference type="NCBI Taxonomy" id="536018"/>
    <lineage>
        <taxon>Bacteria</taxon>
        <taxon>Pseudomonadati</taxon>
        <taxon>Pseudomonadota</taxon>
        <taxon>Alphaproteobacteria</taxon>
        <taxon>Hyphomicrobiales</taxon>
        <taxon>Phyllobacteriaceae</taxon>
        <taxon>Mesorhizobium</taxon>
    </lineage>
</organism>
<dbReference type="SUPFAM" id="SSF56436">
    <property type="entry name" value="C-type lectin-like"/>
    <property type="match status" value="1"/>
</dbReference>
<dbReference type="PANTHER" id="PTHR23150:SF19">
    <property type="entry name" value="FORMYLGLYCINE-GENERATING ENZYME"/>
    <property type="match status" value="1"/>
</dbReference>
<sequence length="307" mass="32630">MSGPPIEDKVMHLHLYEAAVGAAAALAVPAAIMGISAEPQRLSLHEVRPTVEIVETVLDFALPGEFLAGGTPAAAPVEKKAVPAFLIMKQQVSLADYGVCVADGACDPADAVPTHADVPVTGVSFLDAEAYARWYSKATGQTWRLPSAVEAAAAAAERFGGESFSAAADDAANPSVRWLRRYREEAAAKRPADPQPKPRGHYGPNTRGIEDFGGNVWEWTATCYARTTLSADGSIESITDNCGVHVLEGRHRAYMSNFVRDGKSGGCAVGTPPENLGFRLVRDEDSVIAKARNWLRGAFRSAMHDAA</sequence>
<dbReference type="Pfam" id="PF03781">
    <property type="entry name" value="FGE-sulfatase"/>
    <property type="match status" value="1"/>
</dbReference>
<feature type="region of interest" description="Disordered" evidence="1">
    <location>
        <begin position="186"/>
        <end position="207"/>
    </location>
</feature>
<dbReference type="PANTHER" id="PTHR23150">
    <property type="entry name" value="SULFATASE MODIFYING FACTOR 1, 2"/>
    <property type="match status" value="1"/>
</dbReference>
<dbReference type="InterPro" id="IPR005532">
    <property type="entry name" value="SUMF_dom"/>
</dbReference>
<evidence type="ECO:0000256" key="2">
    <source>
        <dbReference type="SAM" id="Phobius"/>
    </source>
</evidence>
<keyword evidence="2" id="KW-0812">Transmembrane</keyword>
<accession>A0A1X7N1D6</accession>
<dbReference type="InterPro" id="IPR016187">
    <property type="entry name" value="CTDL_fold"/>
</dbReference>
<keyword evidence="2" id="KW-1133">Transmembrane helix</keyword>
<evidence type="ECO:0000313" key="5">
    <source>
        <dbReference type="Proteomes" id="UP000193083"/>
    </source>
</evidence>
<keyword evidence="5" id="KW-1185">Reference proteome</keyword>
<reference evidence="4 5" key="1">
    <citation type="submission" date="2017-04" db="EMBL/GenBank/DDBJ databases">
        <authorList>
            <person name="Afonso C.L."/>
            <person name="Miller P.J."/>
            <person name="Scott M.A."/>
            <person name="Spackman E."/>
            <person name="Goraichik I."/>
            <person name="Dimitrov K.M."/>
            <person name="Suarez D.L."/>
            <person name="Swayne D.E."/>
        </authorList>
    </citation>
    <scope>NUCLEOTIDE SEQUENCE [LARGE SCALE GENOMIC DNA]</scope>
    <source>
        <strain evidence="4 5">B5P</strain>
    </source>
</reference>